<feature type="region of interest" description="Disordered" evidence="1">
    <location>
        <begin position="69"/>
        <end position="88"/>
    </location>
</feature>
<accession>A0ABN9S1V6</accession>
<gene>
    <name evidence="2" type="ORF">PCOR1329_LOCUS25760</name>
</gene>
<feature type="region of interest" description="Disordered" evidence="1">
    <location>
        <begin position="1"/>
        <end position="49"/>
    </location>
</feature>
<protein>
    <submittedName>
        <fullName evidence="2">Uncharacterized protein</fullName>
    </submittedName>
</protein>
<feature type="non-terminal residue" evidence="2">
    <location>
        <position position="1"/>
    </location>
</feature>
<dbReference type="EMBL" id="CAUYUJ010009036">
    <property type="protein sequence ID" value="CAK0825700.1"/>
    <property type="molecule type" value="Genomic_DNA"/>
</dbReference>
<evidence type="ECO:0000256" key="1">
    <source>
        <dbReference type="SAM" id="MobiDB-lite"/>
    </source>
</evidence>
<feature type="compositionally biased region" description="Polar residues" evidence="1">
    <location>
        <begin position="1"/>
        <end position="10"/>
    </location>
</feature>
<evidence type="ECO:0000313" key="2">
    <source>
        <dbReference type="EMBL" id="CAK0825700.1"/>
    </source>
</evidence>
<comment type="caution">
    <text evidence="2">The sequence shown here is derived from an EMBL/GenBank/DDBJ whole genome shotgun (WGS) entry which is preliminary data.</text>
</comment>
<feature type="region of interest" description="Disordered" evidence="1">
    <location>
        <begin position="120"/>
        <end position="151"/>
    </location>
</feature>
<dbReference type="Proteomes" id="UP001189429">
    <property type="component" value="Unassembled WGS sequence"/>
</dbReference>
<reference evidence="2" key="1">
    <citation type="submission" date="2023-10" db="EMBL/GenBank/DDBJ databases">
        <authorList>
            <person name="Chen Y."/>
            <person name="Shah S."/>
            <person name="Dougan E. K."/>
            <person name="Thang M."/>
            <person name="Chan C."/>
        </authorList>
    </citation>
    <scope>NUCLEOTIDE SEQUENCE [LARGE SCALE GENOMIC DNA]</scope>
</reference>
<name>A0ABN9S1V6_9DINO</name>
<evidence type="ECO:0000313" key="3">
    <source>
        <dbReference type="Proteomes" id="UP001189429"/>
    </source>
</evidence>
<organism evidence="2 3">
    <name type="scientific">Prorocentrum cordatum</name>
    <dbReference type="NCBI Taxonomy" id="2364126"/>
    <lineage>
        <taxon>Eukaryota</taxon>
        <taxon>Sar</taxon>
        <taxon>Alveolata</taxon>
        <taxon>Dinophyceae</taxon>
        <taxon>Prorocentrales</taxon>
        <taxon>Prorocentraceae</taxon>
        <taxon>Prorocentrum</taxon>
    </lineage>
</organism>
<sequence length="178" mass="20248">PLPSQRTRGGSRQERPEPLGPAAAGFRGAGWRSRPMDADRAGLRLSRTPTEPQRMTRLYDPAIFSTHSKLNGVKNRSGGYDDPWRPPKTTSTVRVLHNTSKIVDTETRYRLASTCYNWMKNNPDRRTPQGTEEPLPRLHTSASAPSLVRERQPFLPPWATQAQWAQVTKPQVHWWQVS</sequence>
<proteinExistence type="predicted"/>
<keyword evidence="3" id="KW-1185">Reference proteome</keyword>